<protein>
    <submittedName>
        <fullName evidence="6">Uncharacterized protein</fullName>
    </submittedName>
</protein>
<evidence type="ECO:0000313" key="7">
    <source>
        <dbReference type="Proteomes" id="UP000011688"/>
    </source>
</evidence>
<dbReference type="InterPro" id="IPR058962">
    <property type="entry name" value="DUF8108_N"/>
</dbReference>
<reference evidence="6 7" key="1">
    <citation type="journal article" date="2014" name="PLoS Genet.">
        <title>Phylogenetically driven sequencing of extremely halophilic archaea reveals strategies for static and dynamic osmo-response.</title>
        <authorList>
            <person name="Becker E.A."/>
            <person name="Seitzer P.M."/>
            <person name="Tritt A."/>
            <person name="Larsen D."/>
            <person name="Krusor M."/>
            <person name="Yao A.I."/>
            <person name="Wu D."/>
            <person name="Madern D."/>
            <person name="Eisen J.A."/>
            <person name="Darling A.E."/>
            <person name="Facciotti M.T."/>
        </authorList>
    </citation>
    <scope>NUCLEOTIDE SEQUENCE [LARGE SCALE GENOMIC DNA]</scope>
    <source>
        <strain evidence="6 7">DSM 10524</strain>
    </source>
</reference>
<feature type="transmembrane region" description="Helical" evidence="2">
    <location>
        <begin position="59"/>
        <end position="82"/>
    </location>
</feature>
<keyword evidence="7" id="KW-1185">Reference proteome</keyword>
<gene>
    <name evidence="6" type="ORF">C491_19109</name>
</gene>
<evidence type="ECO:0000259" key="5">
    <source>
        <dbReference type="Pfam" id="PF26440"/>
    </source>
</evidence>
<name>L9WXV2_9EURY</name>
<evidence type="ECO:0000259" key="4">
    <source>
        <dbReference type="Pfam" id="PF26438"/>
    </source>
</evidence>
<evidence type="ECO:0000256" key="1">
    <source>
        <dbReference type="SAM" id="MobiDB-lite"/>
    </source>
</evidence>
<feature type="domain" description="DUF8108" evidence="3">
    <location>
        <begin position="167"/>
        <end position="232"/>
    </location>
</feature>
<accession>L9WXV2</accession>
<dbReference type="Pfam" id="PF26438">
    <property type="entry name" value="DUF8108_N"/>
    <property type="match status" value="1"/>
</dbReference>
<dbReference type="Pfam" id="PF26413">
    <property type="entry name" value="DUF8108"/>
    <property type="match status" value="1"/>
</dbReference>
<keyword evidence="2" id="KW-0812">Transmembrane</keyword>
<dbReference type="AlphaFoldDB" id="L9WXV2"/>
<proteinExistence type="predicted"/>
<dbReference type="InterPro" id="IPR058421">
    <property type="entry name" value="DUF8108_C"/>
</dbReference>
<feature type="transmembrane region" description="Helical" evidence="2">
    <location>
        <begin position="141"/>
        <end position="160"/>
    </location>
</feature>
<feature type="transmembrane region" description="Helical" evidence="2">
    <location>
        <begin position="114"/>
        <end position="135"/>
    </location>
</feature>
<keyword evidence="2" id="KW-0472">Membrane</keyword>
<sequence>MNFCPDCGRPTSDDGSSDPNARPALERRVAAAMRDGWELEHDFGDHVVMVRRSFGSVDAHLVVAALTVWWTMGLGNALYGAYRYVGDAERMVLRAEQTSDEAETDSSWMIAGRVAGAGCLATALALVGSAVFLAGSTIAPVLVAAAIGLATVGLGLFPGVRRRFGLRRSPSTNGSARTVDERSITDYDRPCAACTDPVGRGLERVYRKGFYVLGVPVTLSEGRNAYCRRCANAEADGSPTIEEITIPIEDSSTSERETELRR</sequence>
<dbReference type="Pfam" id="PF26440">
    <property type="entry name" value="DUF8108_M"/>
    <property type="match status" value="1"/>
</dbReference>
<evidence type="ECO:0000256" key="2">
    <source>
        <dbReference type="SAM" id="Phobius"/>
    </source>
</evidence>
<organism evidence="6 7">
    <name type="scientific">Natronococcus amylolyticus DSM 10524</name>
    <dbReference type="NCBI Taxonomy" id="1227497"/>
    <lineage>
        <taxon>Archaea</taxon>
        <taxon>Methanobacteriati</taxon>
        <taxon>Methanobacteriota</taxon>
        <taxon>Stenosarchaea group</taxon>
        <taxon>Halobacteria</taxon>
        <taxon>Halobacteriales</taxon>
        <taxon>Natrialbaceae</taxon>
        <taxon>Natronococcus</taxon>
    </lineage>
</organism>
<dbReference type="EMBL" id="AOIB01000037">
    <property type="protein sequence ID" value="ELY54305.1"/>
    <property type="molecule type" value="Genomic_DNA"/>
</dbReference>
<evidence type="ECO:0000259" key="3">
    <source>
        <dbReference type="Pfam" id="PF26413"/>
    </source>
</evidence>
<keyword evidence="2" id="KW-1133">Transmembrane helix</keyword>
<feature type="domain" description="DUF8108" evidence="4">
    <location>
        <begin position="22"/>
        <end position="93"/>
    </location>
</feature>
<dbReference type="eggNOG" id="arCOG09569">
    <property type="taxonomic scope" value="Archaea"/>
</dbReference>
<feature type="domain" description="DUF8108" evidence="5">
    <location>
        <begin position="100"/>
        <end position="158"/>
    </location>
</feature>
<dbReference type="InterPro" id="IPR058963">
    <property type="entry name" value="DUF8108_M"/>
</dbReference>
<comment type="caution">
    <text evidence="6">The sequence shown here is derived from an EMBL/GenBank/DDBJ whole genome shotgun (WGS) entry which is preliminary data.</text>
</comment>
<evidence type="ECO:0000313" key="6">
    <source>
        <dbReference type="EMBL" id="ELY54305.1"/>
    </source>
</evidence>
<dbReference type="Proteomes" id="UP000011688">
    <property type="component" value="Unassembled WGS sequence"/>
</dbReference>
<feature type="region of interest" description="Disordered" evidence="1">
    <location>
        <begin position="1"/>
        <end position="22"/>
    </location>
</feature>